<proteinExistence type="predicted"/>
<evidence type="ECO:0008006" key="3">
    <source>
        <dbReference type="Google" id="ProtNLM"/>
    </source>
</evidence>
<dbReference type="EMBL" id="QTUA01000001">
    <property type="protein sequence ID" value="REF32072.1"/>
    <property type="molecule type" value="Genomic_DNA"/>
</dbReference>
<dbReference type="Proteomes" id="UP000256253">
    <property type="component" value="Unassembled WGS sequence"/>
</dbReference>
<dbReference type="AlphaFoldDB" id="A0A3D9URH9"/>
<gene>
    <name evidence="1" type="ORF">DFJ65_3167</name>
</gene>
<protein>
    <recommendedName>
        <fullName evidence="3">FHA domain-containing protein</fullName>
    </recommendedName>
</protein>
<keyword evidence="2" id="KW-1185">Reference proteome</keyword>
<organism evidence="1 2">
    <name type="scientific">Calidifontibacter indicus</name>
    <dbReference type="NCBI Taxonomy" id="419650"/>
    <lineage>
        <taxon>Bacteria</taxon>
        <taxon>Bacillati</taxon>
        <taxon>Actinomycetota</taxon>
        <taxon>Actinomycetes</taxon>
        <taxon>Micrococcales</taxon>
        <taxon>Dermacoccaceae</taxon>
        <taxon>Calidifontibacter</taxon>
    </lineage>
</organism>
<reference evidence="1 2" key="1">
    <citation type="submission" date="2018-08" db="EMBL/GenBank/DDBJ databases">
        <title>Sequencing the genomes of 1000 actinobacteria strains.</title>
        <authorList>
            <person name="Klenk H.-P."/>
        </authorList>
    </citation>
    <scope>NUCLEOTIDE SEQUENCE [LARGE SCALE GENOMIC DNA]</scope>
    <source>
        <strain evidence="1 2">DSM 22967</strain>
    </source>
</reference>
<evidence type="ECO:0000313" key="2">
    <source>
        <dbReference type="Proteomes" id="UP000256253"/>
    </source>
</evidence>
<comment type="caution">
    <text evidence="1">The sequence shown here is derived from an EMBL/GenBank/DDBJ whole genome shotgun (WGS) entry which is preliminary data.</text>
</comment>
<name>A0A3D9URH9_9MICO</name>
<sequence>MQGARLTIDFAGEIFEVSAEANFTVGRTGDLALDDNDYLHRNFLEFAHRDGLWWMHNVGSRLPATLTGGSGLMRSTVAPGAGVPIVFSPSVVTFSAGATTYELELTTDTDIFESTPHVVDPARGKTTIAPTTFTLSQLQAILALAEPMLKHTGSGAWEIPTSADAARRLGWTQTKFNRKLDNVCDKLTRAGVRGLRGSERDLAVNRRMVLVEYAVSTLLITPDDLPMLAVGEGQGEDRIVR</sequence>
<accession>A0A3D9URH9</accession>
<dbReference type="OrthoDB" id="5000691at2"/>
<evidence type="ECO:0000313" key="1">
    <source>
        <dbReference type="EMBL" id="REF32072.1"/>
    </source>
</evidence>
<dbReference type="RefSeq" id="WP_115923826.1">
    <property type="nucleotide sequence ID" value="NZ_QTUA01000001.1"/>
</dbReference>